<dbReference type="Pfam" id="PF10116">
    <property type="entry name" value="Host_attach"/>
    <property type="match status" value="1"/>
</dbReference>
<organism evidence="1">
    <name type="scientific">metagenome</name>
    <dbReference type="NCBI Taxonomy" id="256318"/>
    <lineage>
        <taxon>unclassified sequences</taxon>
        <taxon>metagenomes</taxon>
    </lineage>
</organism>
<dbReference type="InterPro" id="IPR019291">
    <property type="entry name" value="Host_attachment_protein"/>
</dbReference>
<dbReference type="AlphaFoldDB" id="A0A380TGA3"/>
<proteinExistence type="predicted"/>
<gene>
    <name evidence="1" type="ORF">DF3PB_3660005</name>
</gene>
<sequence length="149" mass="16268">MRAKTTWIIIADGAHARIARHKGPGTGIVSALDHEFAAPHAPTREFVSDRPGSYPDRGALGTHRFAPKTDRHEHEKVLFAADIGAVLNKAAEEKAFDRLILVAPPEALGNLRAALNDRTRALVTEEIAKDLTHVPMHALAEHLRDVIEA</sequence>
<accession>A0A380TGA3</accession>
<reference evidence="1" key="1">
    <citation type="submission" date="2018-07" db="EMBL/GenBank/DDBJ databases">
        <authorList>
            <person name="Quirk P.G."/>
            <person name="Krulwich T.A."/>
        </authorList>
    </citation>
    <scope>NUCLEOTIDE SEQUENCE</scope>
</reference>
<name>A0A380TGA3_9ZZZZ</name>
<dbReference type="EMBL" id="UIDG01000297">
    <property type="protein sequence ID" value="SUS07037.1"/>
    <property type="molecule type" value="Genomic_DNA"/>
</dbReference>
<evidence type="ECO:0000313" key="1">
    <source>
        <dbReference type="EMBL" id="SUS07037.1"/>
    </source>
</evidence>
<protein>
    <submittedName>
        <fullName evidence="1">D524</fullName>
    </submittedName>
</protein>